<evidence type="ECO:0000256" key="6">
    <source>
        <dbReference type="ARBA" id="ARBA00022857"/>
    </source>
</evidence>
<comment type="similarity">
    <text evidence="11">Belongs to the aromatic-ring hydroxylase family. KMO subfamily.</text>
</comment>
<keyword evidence="3 11" id="KW-0662">Pyridine nucleotide biosynthesis</keyword>
<evidence type="ECO:0000256" key="12">
    <source>
        <dbReference type="SAM" id="Phobius"/>
    </source>
</evidence>
<evidence type="ECO:0000313" key="15">
    <source>
        <dbReference type="Proteomes" id="UP001412239"/>
    </source>
</evidence>
<evidence type="ECO:0000256" key="3">
    <source>
        <dbReference type="ARBA" id="ARBA00022642"/>
    </source>
</evidence>
<keyword evidence="8 11" id="KW-0503">Monooxygenase</keyword>
<protein>
    <recommendedName>
        <fullName evidence="11">Kynurenine 3-monooxygenase</fullName>
        <ecNumber evidence="11">1.14.13.9</ecNumber>
    </recommendedName>
    <alternativeName>
        <fullName evidence="11">Biosynthesis of nicotinic acid protein 4</fullName>
    </alternativeName>
    <alternativeName>
        <fullName evidence="11">Kynurenine 3-hydroxylase</fullName>
    </alternativeName>
</protein>
<evidence type="ECO:0000256" key="4">
    <source>
        <dbReference type="ARBA" id="ARBA00022787"/>
    </source>
</evidence>
<reference evidence="14" key="1">
    <citation type="submission" date="2015-10" db="EMBL/GenBank/DDBJ databases">
        <authorList>
            <person name="Regsiter A."/>
            <person name="william w."/>
        </authorList>
    </citation>
    <scope>NUCLEOTIDE SEQUENCE</scope>
    <source>
        <strain evidence="14">Montdore</strain>
    </source>
</reference>
<keyword evidence="12" id="KW-0812">Transmembrane</keyword>
<evidence type="ECO:0000256" key="11">
    <source>
        <dbReference type="HAMAP-Rule" id="MF_03018"/>
    </source>
</evidence>
<evidence type="ECO:0000313" key="14">
    <source>
        <dbReference type="EMBL" id="CUS09819.1"/>
    </source>
</evidence>
<comment type="pathway">
    <text evidence="11">Cofactor biosynthesis; NAD(+) biosynthesis; quinolinate from L-kynurenine: step 1/3.</text>
</comment>
<keyword evidence="12" id="KW-1133">Transmembrane helix</keyword>
<organism evidence="14 15">
    <name type="scientific">Tuber aestivum</name>
    <name type="common">summer truffle</name>
    <dbReference type="NCBI Taxonomy" id="59557"/>
    <lineage>
        <taxon>Eukaryota</taxon>
        <taxon>Fungi</taxon>
        <taxon>Dikarya</taxon>
        <taxon>Ascomycota</taxon>
        <taxon>Pezizomycotina</taxon>
        <taxon>Pezizomycetes</taxon>
        <taxon>Pezizales</taxon>
        <taxon>Tuberaceae</taxon>
        <taxon>Tuber</taxon>
    </lineage>
</organism>
<evidence type="ECO:0000256" key="2">
    <source>
        <dbReference type="ARBA" id="ARBA00022630"/>
    </source>
</evidence>
<dbReference type="GO" id="GO:0070189">
    <property type="term" value="P:kynurenine metabolic process"/>
    <property type="evidence" value="ECO:0007669"/>
    <property type="project" value="TreeGrafter"/>
</dbReference>
<evidence type="ECO:0000259" key="13">
    <source>
        <dbReference type="Pfam" id="PF01494"/>
    </source>
</evidence>
<evidence type="ECO:0000256" key="8">
    <source>
        <dbReference type="ARBA" id="ARBA00023033"/>
    </source>
</evidence>
<dbReference type="Gene3D" id="3.50.50.60">
    <property type="entry name" value="FAD/NAD(P)-binding domain"/>
    <property type="match status" value="1"/>
</dbReference>
<proteinExistence type="inferred from homology"/>
<dbReference type="AlphaFoldDB" id="A0A292PQI3"/>
<keyword evidence="6 11" id="KW-0521">NADP</keyword>
<dbReference type="Proteomes" id="UP001412239">
    <property type="component" value="Unassembled WGS sequence"/>
</dbReference>
<sequence>MESFSKKKVIVVGAGPVGALSALYFSHAGWEVEVYELRGDLRLPENLSLNFSKSINLALSERGINGLRNLGDGGKLLDEVLAETIPMYGRMIHTGVPGEKGESQKYDVHGRVCLFIRSADRGRLNVQLLDALALKDVKLFFYHGLRGLNLDANMAEFEKISGTGERVTVRADLIIGADGAHSATRRLLQKSVRMYYEQVYIETLWQEYEIPPDEETGDFKIDANHLHIWPKKDFMFIAIPSIVCSPPPIWGHDKTFTCTLFMEQWRFDTIGESREDLLSFFRENFEEVVDLVGEDSLVEQYLNHQKLPLISIKCRPYHYKDRCVIVGDAAHAMVPFYGQGMNAGFEDVSVLFEHIKAHPNSLAYALASYSAYRMPDGHMINELAMQNHIEMRATVTSKAYLLRKAIEEALYAYVPWLGVRTMYSMVSFSNIRYTEVVNRTRRQRKWLNAAAMALLVGGIMGGLWGVNRLGLRKMGWLRMVKGWFR</sequence>
<dbReference type="PANTHER" id="PTHR46028:SF2">
    <property type="entry name" value="KYNURENINE 3-MONOOXYGENASE"/>
    <property type="match status" value="1"/>
</dbReference>
<dbReference type="GO" id="GO:0019805">
    <property type="term" value="P:quinolinate biosynthetic process"/>
    <property type="evidence" value="ECO:0007669"/>
    <property type="project" value="UniProtKB-UniRule"/>
</dbReference>
<dbReference type="UniPathway" id="UPA00253">
    <property type="reaction ID" value="UER00328"/>
</dbReference>
<comment type="cofactor">
    <cofactor evidence="1 11">
        <name>FAD</name>
        <dbReference type="ChEBI" id="CHEBI:57692"/>
    </cofactor>
</comment>
<comment type="function">
    <text evidence="11">Catalyzes the hydroxylation of L-kynurenine (L-Kyn) to form 3-hydroxy-L-kynurenine (L-3OHKyn). Required for synthesis of quinolinic acid.</text>
</comment>
<keyword evidence="4 11" id="KW-1000">Mitochondrion outer membrane</keyword>
<keyword evidence="15" id="KW-1185">Reference proteome</keyword>
<dbReference type="PRINTS" id="PR00420">
    <property type="entry name" value="RNGMNOXGNASE"/>
</dbReference>
<dbReference type="InterPro" id="IPR036188">
    <property type="entry name" value="FAD/NAD-bd_sf"/>
</dbReference>
<feature type="domain" description="FAD-binding" evidence="13">
    <location>
        <begin position="8"/>
        <end position="374"/>
    </location>
</feature>
<keyword evidence="9 11" id="KW-0496">Mitochondrion</keyword>
<comment type="catalytic activity">
    <reaction evidence="10 11">
        <text>L-kynurenine + NADPH + O2 + H(+) = 3-hydroxy-L-kynurenine + NADP(+) + H2O</text>
        <dbReference type="Rhea" id="RHEA:20545"/>
        <dbReference type="ChEBI" id="CHEBI:15377"/>
        <dbReference type="ChEBI" id="CHEBI:15378"/>
        <dbReference type="ChEBI" id="CHEBI:15379"/>
        <dbReference type="ChEBI" id="CHEBI:57783"/>
        <dbReference type="ChEBI" id="CHEBI:57959"/>
        <dbReference type="ChEBI" id="CHEBI:58125"/>
        <dbReference type="ChEBI" id="CHEBI:58349"/>
        <dbReference type="EC" id="1.14.13.9"/>
    </reaction>
</comment>
<dbReference type="PANTHER" id="PTHR46028">
    <property type="entry name" value="KYNURENINE 3-MONOOXYGENASE"/>
    <property type="match status" value="1"/>
</dbReference>
<dbReference type="GO" id="GO:0071949">
    <property type="term" value="F:FAD binding"/>
    <property type="evidence" value="ECO:0007669"/>
    <property type="project" value="InterPro"/>
</dbReference>
<name>A0A292PQI3_9PEZI</name>
<dbReference type="GO" id="GO:0034354">
    <property type="term" value="P:'de novo' NAD+ biosynthetic process from L-tryptophan"/>
    <property type="evidence" value="ECO:0007669"/>
    <property type="project" value="UniProtKB-UniRule"/>
</dbReference>
<dbReference type="InterPro" id="IPR027545">
    <property type="entry name" value="Kynurenine_monooxygenase"/>
</dbReference>
<feature type="transmembrane region" description="Helical" evidence="12">
    <location>
        <begin position="446"/>
        <end position="466"/>
    </location>
</feature>
<dbReference type="EC" id="1.14.13.9" evidence="11"/>
<gene>
    <name evidence="11" type="primary">BNA4</name>
    <name evidence="14" type="ORF">GSTUAT00006109001</name>
</gene>
<accession>A0A292PQI3</accession>
<keyword evidence="2 11" id="KW-0285">Flavoprotein</keyword>
<keyword evidence="7 11" id="KW-0560">Oxidoreductase</keyword>
<evidence type="ECO:0000256" key="1">
    <source>
        <dbReference type="ARBA" id="ARBA00001974"/>
    </source>
</evidence>
<evidence type="ECO:0000256" key="9">
    <source>
        <dbReference type="ARBA" id="ARBA00023128"/>
    </source>
</evidence>
<evidence type="ECO:0000256" key="5">
    <source>
        <dbReference type="ARBA" id="ARBA00022827"/>
    </source>
</evidence>
<dbReference type="GO" id="GO:0006569">
    <property type="term" value="P:L-tryptophan catabolic process"/>
    <property type="evidence" value="ECO:0007669"/>
    <property type="project" value="UniProtKB-UniRule"/>
</dbReference>
<dbReference type="GO" id="GO:0004502">
    <property type="term" value="F:kynurenine 3-monooxygenase activity"/>
    <property type="evidence" value="ECO:0007669"/>
    <property type="project" value="UniProtKB-UniRule"/>
</dbReference>
<dbReference type="GO" id="GO:0043420">
    <property type="term" value="P:anthranilate metabolic process"/>
    <property type="evidence" value="ECO:0007669"/>
    <property type="project" value="UniProtKB-UniRule"/>
</dbReference>
<dbReference type="HAMAP" id="MF_01971">
    <property type="entry name" value="Kynurenine_monooxygenase"/>
    <property type="match status" value="1"/>
</dbReference>
<dbReference type="SUPFAM" id="SSF51905">
    <property type="entry name" value="FAD/NAD(P)-binding domain"/>
    <property type="match status" value="1"/>
</dbReference>
<dbReference type="InterPro" id="IPR002938">
    <property type="entry name" value="FAD-bd"/>
</dbReference>
<dbReference type="Pfam" id="PF01494">
    <property type="entry name" value="FAD_binding_3"/>
    <property type="match status" value="1"/>
</dbReference>
<dbReference type="GO" id="GO:0005741">
    <property type="term" value="C:mitochondrial outer membrane"/>
    <property type="evidence" value="ECO:0007669"/>
    <property type="project" value="UniProtKB-SubCell"/>
</dbReference>
<dbReference type="EMBL" id="LN891069">
    <property type="protein sequence ID" value="CUS09819.1"/>
    <property type="molecule type" value="Genomic_DNA"/>
</dbReference>
<dbReference type="FunFam" id="3.50.50.60:FF:000129">
    <property type="entry name" value="Kynurenine 3-monooxygenase"/>
    <property type="match status" value="1"/>
</dbReference>
<evidence type="ECO:0000256" key="7">
    <source>
        <dbReference type="ARBA" id="ARBA00023002"/>
    </source>
</evidence>
<keyword evidence="5 11" id="KW-0274">FAD</keyword>
<comment type="subcellular location">
    <subcellularLocation>
        <location evidence="11">Mitochondrion outer membrane</location>
    </subcellularLocation>
</comment>
<evidence type="ECO:0000256" key="10">
    <source>
        <dbReference type="ARBA" id="ARBA00047818"/>
    </source>
</evidence>
<keyword evidence="11 12" id="KW-0472">Membrane</keyword>